<dbReference type="FunFam" id="2.60.40.1730:FF:000013">
    <property type="entry name" value="Aminopeptidase"/>
    <property type="match status" value="1"/>
</dbReference>
<evidence type="ECO:0000256" key="6">
    <source>
        <dbReference type="ARBA" id="ARBA00022670"/>
    </source>
</evidence>
<sequence>MFKVSIALGFMLIAVVSGDYPVSWYREFEEITPVSEETVARSNETAYRLPQNVVPLEYDIYIDLYFAERTDRPFSYDGKTYIIIQALEENVTQIVLHANVDSVNAVSVLTSGLPVALNALEPFTIEPQYHFLKINLQQTLAVRTNYSLMIDYSSTMNEGPLKRGIWRGWYTDDNGNESLSDNRVRDNFYETPIMSSYLVTFLVSESFVVIAQDTSFEPPIRIIGRSNTVGLGTQALELTVDTAKYLEEYFGIPYSELHPYLNNDHVSSPDWASAGTENWGMVSYRELYMILDPLETIMSIEHYAATLITHELAHKWFGNLITCYWWSNTWINEGFASYFGYAATHEIFPRYEHNDHFNSRYLQTSLSFDSSVSSVPMNHDVNTPAQVTGHFGTISYSKGASFIRMIVDLITPETFKKACQYFLRNNAYKATDQYDLYNALVQATEEDGTLEEYDNFDFAEYYRVWVNEPGYPLLTVEIDHATGQISVSQERFFLSASATPTEQLYPIPITFSTKSDPNFNNLKPFYMMSSKEATYTKTATEEWVIFNNLQHGHYRVTYDEKSWNLIEDALLNEPESIHYLNRAQIVDDVFALMRSERMTYDFGFKILRFLRNEANYHVWNPAISGYTWLRNRLRHIPESQAIFDAFILSYMEHVIDTLGFDVDENESPTISLTRQQILHFACALGHEKCVQESRERFVALRNNNSWVDPKIRRNVYVTGIREGDQVDFEFLQNRMLNSNFANDQLEMLRALGAAKDPELLTQYLQLTLTKAVRPHDKVNSFNFALLGNQENAYTVLQFVKNNINEMRVAYVEDSPPNPVHSCLSNLAAYLDEPGLVEYEDWLQSTQNDSLQFSTAISAITSARNNMAWGTANAETILAAARDGAVHKNGNMFLLLRLAILPLLMAFVKANFPLDFQETFLQIEREDSNTVYRLPEDLDPIHYNIEVTPYFEATENKDAFTFDGEVTIYVRATRDGISSLIVQENVREIISVTLTDEAGIPIAVNASNPFERLRQYHFLKINLQDGVTLENGRVYRLNIVYLGNINETPLSRGVFRGSYTGNDGRLHWYAATHLQPTNSRQAFPSFDEPGFKSTFNITINRPAHFTTTFSNMRIAETIPMGDRVKEIFHTTPRMSAYLVTFHISEEFTVIADNNDTARSYRILARPNAQGQGAYALEVGPPLTSWLSEYLGIDYYTMGEDMKNDQIATPDWASGATENWGLVSYRELRLLYEEGETNVLDKKSIATITAHELAHKWFGNLVTCRWWDNVWINEGFASYFEYFAMDGVDPSMELEDQFNVFYLQNALSADALASTRALQHTVNTPTEVTGHFSGISYTKGASLLLMLKHFVTENTFKKALNYFLVDRSYEHAFPSDLYNSFATAVAEDSVLDSDVNITEFMRYWVEERGYPVLNVDVNMNTGLLTLTQERFFISATAEPTDQFWPLPLTFTSGNNPDWNNLRPSHLMNNKTYQIQKEAGHEWVIFNVQQKGIYRVNYDTHNWEMLASALKENRESIHYLNRAQIVDDIFALMRSERMTYELGFHVLEFLKSETNFFVWYPAISGFTWLRNRFLHLPDTLAEFDAILLEYLEVVINDLGYDVSENESLTTTLNRLFVMAFACNIGHEGCVNDAIEKYNALTNNGVSVNPNLRRHVFCEGVRDGDYAAWLFLYQRRINSNNQADQVAMLRALGCTKNEQAIQEFLEMVLSDDVKAQDRVNALTFLYAGDRNNAKVALQFMKEKIDDIREAVVLPAWFQSVLSNLASYLDEEGLQDMEAWLLANQSNIPEFQTGLNAIASVRTNMQWGTDRADMILKAARGSAVTVLPTVMLLLTTSIFTQHIVEANTSAMLRHFIKLFAVCLIFRNVSCDTNYRLNTTIVPSKYSILITPYFDTGDDKAFTFDGEVNIQFTTTSNINIIKIHSQNLTFSASNITLTSGSETVALNPENALQFDEKYTFAIISLQNELQIEKEYNLNIVYKGIIRKDLTGFYRNYYFEKGVKKWLGATQMEPTHARKVFPCFDEPALKATFTLTIDRPADYQPSLTNTKLNQTITLSNGYIREVFSPTPRMSTYLVAFLVSEFEAAANITTDGNEFGVYTRPEAKNQSAYAFDFGQRVVNALGDYFGINYYSTNSNLRLDHIALPDFNAGAMENWGLIKYREALLLYVPEDSTPYYKYRVAQIVAHETTHMWFGNLVTCHWWSNTWLNEGFANYFQDYITAMIESELGSADLLVTDSVYAAYNADDTPDSAAITNINVNSPAEISGHFGTITYQKAGSVIRMMHHLLGDNAFKYGLNAYLKANEFDVGYPDKLYTSFQDGAARFNALATYPETDITSVMSSWISQAGHPILHVDVDYEGNAITLTQKRFYINSTNESGELYKIPITMTTGLTPNFNITKPSFIMHNRTEKIDMQLKSPERHWVIFNIQETGLYRVNYDVDTWRLIAAALKGSDCEKIHHLNRAKIVNDLFAFLYADEVKFELLFEVLEFLEDETHYSVWNAAIRGLDKLRTSYLGSEALELIEDYGLKLIDYIINKLGYEVRASDDFVTLRNRMQVMEFACKLNHQGCIDFTVALFRRFKENGTEVSPSLRPTVYCNGLRYGNGDDYEFLWSRMSTTNVANEARIIGDALGCSSDKDKLKRYLVSMLVEDSPIRTQDLTVPLTSVLYNHSNVDIVLEGLQQNFTLWNEIYSSMDTVLPTVAMALHTEEEFSNFENWLASCLQCTEQSLISARSALVKARASAAWAEDHKADIMKSLKNFGTTVSVSFAMIFTSIMFTLLNI</sequence>
<keyword evidence="14" id="KW-0449">Lipoprotein</keyword>
<feature type="chain" id="PRO_5035881213" evidence="19">
    <location>
        <begin position="19"/>
        <end position="2776"/>
    </location>
</feature>
<evidence type="ECO:0000256" key="17">
    <source>
        <dbReference type="PIRSR" id="PIRSR634016-4"/>
    </source>
</evidence>
<evidence type="ECO:0000256" key="11">
    <source>
        <dbReference type="ARBA" id="ARBA00023049"/>
    </source>
</evidence>
<dbReference type="Pfam" id="PF11838">
    <property type="entry name" value="ERAP1_C"/>
    <property type="match status" value="3"/>
</dbReference>
<keyword evidence="24" id="KW-1185">Reference proteome</keyword>
<feature type="domain" description="ERAP1-like C-terminal" evidence="21">
    <location>
        <begin position="1480"/>
        <end position="1790"/>
    </location>
</feature>
<feature type="active site" description="Proton acceptor" evidence="15">
    <location>
        <position position="2182"/>
    </location>
</feature>
<keyword evidence="12 18" id="KW-0472">Membrane</keyword>
<name>A0A8S3XUU4_PARAO</name>
<reference evidence="23" key="1">
    <citation type="submission" date="2021-04" db="EMBL/GenBank/DDBJ databases">
        <authorList>
            <person name="Tunstrom K."/>
        </authorList>
    </citation>
    <scope>NUCLEOTIDE SEQUENCE</scope>
</reference>
<comment type="similarity">
    <text evidence="2">Belongs to the peptidase M1 family.</text>
</comment>
<dbReference type="FunFam" id="1.10.390.10:FF:000013">
    <property type="entry name" value="Aminopeptidase N"/>
    <property type="match status" value="1"/>
</dbReference>
<feature type="binding site" evidence="16">
    <location>
        <position position="2185"/>
    </location>
    <ligand>
        <name>Zn(2+)</name>
        <dbReference type="ChEBI" id="CHEBI:29105"/>
        <note>catalytic</note>
    </ligand>
</feature>
<accession>A0A8S3XUU4</accession>
<evidence type="ECO:0000259" key="22">
    <source>
        <dbReference type="Pfam" id="PF17900"/>
    </source>
</evidence>
<dbReference type="Pfam" id="PF01433">
    <property type="entry name" value="Peptidase_M1"/>
    <property type="match status" value="3"/>
</dbReference>
<feature type="signal peptide" evidence="19">
    <location>
        <begin position="1"/>
        <end position="18"/>
    </location>
</feature>
<dbReference type="PANTHER" id="PTHR11533:SF301">
    <property type="entry name" value="AMINOPEPTIDASE"/>
    <property type="match status" value="1"/>
</dbReference>
<evidence type="ECO:0000256" key="18">
    <source>
        <dbReference type="SAM" id="Phobius"/>
    </source>
</evidence>
<dbReference type="InterPro" id="IPR050344">
    <property type="entry name" value="Peptidase_M1_aminopeptidases"/>
</dbReference>
<dbReference type="PANTHER" id="PTHR11533">
    <property type="entry name" value="PROTEASE M1 ZINC METALLOPROTEASE"/>
    <property type="match status" value="1"/>
</dbReference>
<evidence type="ECO:0000256" key="19">
    <source>
        <dbReference type="SAM" id="SignalP"/>
    </source>
</evidence>
<feature type="domain" description="ERAP1-like C-terminal" evidence="21">
    <location>
        <begin position="2417"/>
        <end position="2714"/>
    </location>
</feature>
<evidence type="ECO:0000256" key="7">
    <source>
        <dbReference type="ARBA" id="ARBA00022723"/>
    </source>
</evidence>
<evidence type="ECO:0000313" key="24">
    <source>
        <dbReference type="Proteomes" id="UP000691718"/>
    </source>
</evidence>
<feature type="domain" description="ERAP1-like C-terminal" evidence="21">
    <location>
        <begin position="543"/>
        <end position="848"/>
    </location>
</feature>
<dbReference type="GO" id="GO:0043171">
    <property type="term" value="P:peptide catabolic process"/>
    <property type="evidence" value="ECO:0007669"/>
    <property type="project" value="TreeGrafter"/>
</dbReference>
<dbReference type="InterPro" id="IPR045357">
    <property type="entry name" value="Aminopeptidase_N-like_N"/>
</dbReference>
<evidence type="ECO:0000256" key="13">
    <source>
        <dbReference type="ARBA" id="ARBA00023180"/>
    </source>
</evidence>
<keyword evidence="8 19" id="KW-0732">Signal</keyword>
<evidence type="ECO:0000256" key="2">
    <source>
        <dbReference type="ARBA" id="ARBA00010136"/>
    </source>
</evidence>
<feature type="domain" description="Peptidase M1 membrane alanine aminopeptidase" evidence="20">
    <location>
        <begin position="2105"/>
        <end position="2337"/>
    </location>
</feature>
<keyword evidence="18" id="KW-1133">Transmembrane helix</keyword>
<keyword evidence="9" id="KW-0378">Hydrolase</keyword>
<evidence type="ECO:0000256" key="12">
    <source>
        <dbReference type="ARBA" id="ARBA00023136"/>
    </source>
</evidence>
<evidence type="ECO:0000256" key="3">
    <source>
        <dbReference type="ARBA" id="ARBA00022438"/>
    </source>
</evidence>
<feature type="domain" description="Peptidase M1 membrane alanine aminopeptidase" evidence="20">
    <location>
        <begin position="235"/>
        <end position="446"/>
    </location>
</feature>
<feature type="transmembrane region" description="Helical" evidence="18">
    <location>
        <begin position="2754"/>
        <end position="2774"/>
    </location>
</feature>
<dbReference type="InterPro" id="IPR034016">
    <property type="entry name" value="M1_APN-typ"/>
</dbReference>
<evidence type="ECO:0000256" key="10">
    <source>
        <dbReference type="ARBA" id="ARBA00022833"/>
    </source>
</evidence>
<dbReference type="GO" id="GO:0098552">
    <property type="term" value="C:side of membrane"/>
    <property type="evidence" value="ECO:0007669"/>
    <property type="project" value="UniProtKB-KW"/>
</dbReference>
<dbReference type="GO" id="GO:0005886">
    <property type="term" value="C:plasma membrane"/>
    <property type="evidence" value="ECO:0007669"/>
    <property type="project" value="UniProtKB-SubCell"/>
</dbReference>
<feature type="binding site" evidence="16">
    <location>
        <position position="2181"/>
    </location>
    <ligand>
        <name>Zn(2+)</name>
        <dbReference type="ChEBI" id="CHEBI:29105"/>
        <note>catalytic</note>
    </ligand>
</feature>
<dbReference type="GO" id="GO:0070006">
    <property type="term" value="F:metalloaminopeptidase activity"/>
    <property type="evidence" value="ECO:0007669"/>
    <property type="project" value="TreeGrafter"/>
</dbReference>
<dbReference type="GO" id="GO:0005615">
    <property type="term" value="C:extracellular space"/>
    <property type="evidence" value="ECO:0007669"/>
    <property type="project" value="TreeGrafter"/>
</dbReference>
<comment type="caution">
    <text evidence="23">The sequence shown here is derived from an EMBL/GenBank/DDBJ whole genome shotgun (WGS) entry which is preliminary data.</text>
</comment>
<evidence type="ECO:0000256" key="16">
    <source>
        <dbReference type="PIRSR" id="PIRSR634016-3"/>
    </source>
</evidence>
<keyword evidence="11" id="KW-0482">Metalloprotease</keyword>
<dbReference type="InterPro" id="IPR024571">
    <property type="entry name" value="ERAP1-like_C_dom"/>
</dbReference>
<feature type="site" description="Transition state stabilizer" evidence="17">
    <location>
        <position position="2268"/>
    </location>
</feature>
<dbReference type="GO" id="GO:0008270">
    <property type="term" value="F:zinc ion binding"/>
    <property type="evidence" value="ECO:0007669"/>
    <property type="project" value="InterPro"/>
</dbReference>
<comment type="subcellular location">
    <subcellularLocation>
        <location evidence="1">Cell membrane</location>
        <topology evidence="1">Lipid-anchor</topology>
        <topology evidence="1">GPI-anchor</topology>
    </subcellularLocation>
</comment>
<evidence type="ECO:0000256" key="14">
    <source>
        <dbReference type="ARBA" id="ARBA00023288"/>
    </source>
</evidence>
<dbReference type="GO" id="GO:0042277">
    <property type="term" value="F:peptide binding"/>
    <property type="evidence" value="ECO:0007669"/>
    <property type="project" value="TreeGrafter"/>
</dbReference>
<feature type="domain" description="Aminopeptidase N-like N-terminal" evidence="22">
    <location>
        <begin position="939"/>
        <end position="1137"/>
    </location>
</feature>
<proteinExistence type="inferred from homology"/>
<evidence type="ECO:0000256" key="15">
    <source>
        <dbReference type="PIRSR" id="PIRSR634016-1"/>
    </source>
</evidence>
<keyword evidence="3" id="KW-0031">Aminopeptidase</keyword>
<dbReference type="OrthoDB" id="10031169at2759"/>
<evidence type="ECO:0000256" key="9">
    <source>
        <dbReference type="ARBA" id="ARBA00022801"/>
    </source>
</evidence>
<dbReference type="GO" id="GO:0006508">
    <property type="term" value="P:proteolysis"/>
    <property type="evidence" value="ECO:0007669"/>
    <property type="project" value="UniProtKB-KW"/>
</dbReference>
<keyword evidence="4" id="KW-1003">Cell membrane</keyword>
<dbReference type="Pfam" id="PF17900">
    <property type="entry name" value="Peptidase_M1_N"/>
    <property type="match status" value="2"/>
</dbReference>
<dbReference type="GO" id="GO:0005737">
    <property type="term" value="C:cytoplasm"/>
    <property type="evidence" value="ECO:0007669"/>
    <property type="project" value="TreeGrafter"/>
</dbReference>
<keyword evidence="5" id="KW-0336">GPI-anchor</keyword>
<dbReference type="FunFam" id="2.60.40.1910:FF:000008">
    <property type="entry name" value="Aminopeptidase"/>
    <property type="match status" value="3"/>
</dbReference>
<keyword evidence="10 16" id="KW-0862">Zinc</keyword>
<organism evidence="23 24">
    <name type="scientific">Parnassius apollo</name>
    <name type="common">Apollo butterfly</name>
    <name type="synonym">Papilio apollo</name>
    <dbReference type="NCBI Taxonomy" id="110799"/>
    <lineage>
        <taxon>Eukaryota</taxon>
        <taxon>Metazoa</taxon>
        <taxon>Ecdysozoa</taxon>
        <taxon>Arthropoda</taxon>
        <taxon>Hexapoda</taxon>
        <taxon>Insecta</taxon>
        <taxon>Pterygota</taxon>
        <taxon>Neoptera</taxon>
        <taxon>Endopterygota</taxon>
        <taxon>Lepidoptera</taxon>
        <taxon>Glossata</taxon>
        <taxon>Ditrysia</taxon>
        <taxon>Papilionoidea</taxon>
        <taxon>Papilionidae</taxon>
        <taxon>Parnassiinae</taxon>
        <taxon>Parnassini</taxon>
        <taxon>Parnassius</taxon>
        <taxon>Parnassius</taxon>
    </lineage>
</organism>
<gene>
    <name evidence="23" type="ORF">PAPOLLO_LOCUS22103</name>
</gene>
<comment type="cofactor">
    <cofactor evidence="16">
        <name>Zn(2+)</name>
        <dbReference type="ChEBI" id="CHEBI:29105"/>
    </cofactor>
    <text evidence="16">Binds 1 zinc ion per subunit.</text>
</comment>
<evidence type="ECO:0000313" key="23">
    <source>
        <dbReference type="EMBL" id="CAG5041321.1"/>
    </source>
</evidence>
<keyword evidence="7 16" id="KW-0479">Metal-binding</keyword>
<keyword evidence="13" id="KW-0325">Glycoprotein</keyword>
<feature type="domain" description="Aminopeptidase N-like N-terminal" evidence="22">
    <location>
        <begin position="1876"/>
        <end position="2070"/>
    </location>
</feature>
<dbReference type="InterPro" id="IPR014782">
    <property type="entry name" value="Peptidase_M1_dom"/>
</dbReference>
<evidence type="ECO:0000256" key="4">
    <source>
        <dbReference type="ARBA" id="ARBA00022475"/>
    </source>
</evidence>
<dbReference type="Proteomes" id="UP000691718">
    <property type="component" value="Unassembled WGS sequence"/>
</dbReference>
<evidence type="ECO:0000259" key="21">
    <source>
        <dbReference type="Pfam" id="PF11838"/>
    </source>
</evidence>
<dbReference type="EMBL" id="CAJQZP010001359">
    <property type="protein sequence ID" value="CAG5041321.1"/>
    <property type="molecule type" value="Genomic_DNA"/>
</dbReference>
<keyword evidence="18" id="KW-0812">Transmembrane</keyword>
<evidence type="ECO:0000259" key="20">
    <source>
        <dbReference type="Pfam" id="PF01433"/>
    </source>
</evidence>
<protein>
    <submittedName>
        <fullName evidence="23">(apollo) hypothetical protein</fullName>
    </submittedName>
</protein>
<feature type="binding site" evidence="16">
    <location>
        <position position="2204"/>
    </location>
    <ligand>
        <name>Zn(2+)</name>
        <dbReference type="ChEBI" id="CHEBI:29105"/>
        <note>catalytic</note>
    </ligand>
</feature>
<evidence type="ECO:0000256" key="1">
    <source>
        <dbReference type="ARBA" id="ARBA00004609"/>
    </source>
</evidence>
<feature type="domain" description="Peptidase M1 membrane alanine aminopeptidase" evidence="20">
    <location>
        <begin position="1173"/>
        <end position="1402"/>
    </location>
</feature>
<dbReference type="CDD" id="cd09601">
    <property type="entry name" value="M1_APN-Q_like"/>
    <property type="match status" value="3"/>
</dbReference>
<evidence type="ECO:0000256" key="8">
    <source>
        <dbReference type="ARBA" id="ARBA00022729"/>
    </source>
</evidence>
<dbReference type="FunFam" id="1.10.390.10:FF:000019">
    <property type="entry name" value="Aminopeptidase"/>
    <property type="match status" value="2"/>
</dbReference>
<evidence type="ECO:0000256" key="5">
    <source>
        <dbReference type="ARBA" id="ARBA00022622"/>
    </source>
</evidence>
<keyword evidence="6" id="KW-0645">Protease</keyword>